<keyword evidence="1" id="KW-0175">Coiled coil</keyword>
<dbReference type="AlphaFoldDB" id="A0A7X2NSR0"/>
<dbReference type="Proteomes" id="UP000461880">
    <property type="component" value="Unassembled WGS sequence"/>
</dbReference>
<feature type="coiled-coil region" evidence="1">
    <location>
        <begin position="9"/>
        <end position="60"/>
    </location>
</feature>
<dbReference type="RefSeq" id="WP_154504233.1">
    <property type="nucleotide sequence ID" value="NZ_JAQXPC010000060.1"/>
</dbReference>
<keyword evidence="3" id="KW-1185">Reference proteome</keyword>
<gene>
    <name evidence="2" type="ORF">FYJ51_05970</name>
</gene>
<organism evidence="2 3">
    <name type="scientific">Stecheria intestinalis</name>
    <dbReference type="NCBI Taxonomy" id="2606630"/>
    <lineage>
        <taxon>Bacteria</taxon>
        <taxon>Bacillati</taxon>
        <taxon>Bacillota</taxon>
        <taxon>Erysipelotrichia</taxon>
        <taxon>Erysipelotrichales</taxon>
        <taxon>Erysipelotrichaceae</taxon>
        <taxon>Stecheria</taxon>
    </lineage>
</organism>
<reference evidence="2 3" key="1">
    <citation type="submission" date="2019-08" db="EMBL/GenBank/DDBJ databases">
        <title>In-depth cultivation of the pig gut microbiome towards novel bacterial diversity and tailored functional studies.</title>
        <authorList>
            <person name="Wylensek D."/>
            <person name="Hitch T.C.A."/>
            <person name="Clavel T."/>
        </authorList>
    </citation>
    <scope>NUCLEOTIDE SEQUENCE [LARGE SCALE GENOMIC DNA]</scope>
    <source>
        <strain evidence="2 3">Oil+RF-744-GAM-WT-6</strain>
    </source>
</reference>
<protein>
    <submittedName>
        <fullName evidence="2">Uncharacterized protein</fullName>
    </submittedName>
</protein>
<proteinExistence type="predicted"/>
<evidence type="ECO:0000256" key="1">
    <source>
        <dbReference type="SAM" id="Coils"/>
    </source>
</evidence>
<accession>A0A7X2NSR0</accession>
<name>A0A7X2NSR0_9FIRM</name>
<evidence type="ECO:0000313" key="2">
    <source>
        <dbReference type="EMBL" id="MSS58448.1"/>
    </source>
</evidence>
<dbReference type="EMBL" id="VUMN01000011">
    <property type="protein sequence ID" value="MSS58448.1"/>
    <property type="molecule type" value="Genomic_DNA"/>
</dbReference>
<evidence type="ECO:0000313" key="3">
    <source>
        <dbReference type="Proteomes" id="UP000461880"/>
    </source>
</evidence>
<sequence>MNRKKRVAFERVARQYRNYQRELAMLKKEEHQQEWQTMAMQALEENIAMTERTLSQIRLKHGEKAEQLTREWLIERKTQAEIASEAGISERHLRRLLEAYLNDVLGEDE</sequence>
<comment type="caution">
    <text evidence="2">The sequence shown here is derived from an EMBL/GenBank/DDBJ whole genome shotgun (WGS) entry which is preliminary data.</text>
</comment>